<accession>A0A2P7Z466</accession>
<dbReference type="InterPro" id="IPR008949">
    <property type="entry name" value="Isoprenoid_synthase_dom_sf"/>
</dbReference>
<comment type="subcellular location">
    <subcellularLocation>
        <location evidence="1">Mitochondrion inner membrane</location>
    </subcellularLocation>
</comment>
<evidence type="ECO:0000313" key="7">
    <source>
        <dbReference type="EMBL" id="PSK43010.1"/>
    </source>
</evidence>
<evidence type="ECO:0000256" key="4">
    <source>
        <dbReference type="ARBA" id="ARBA00023128"/>
    </source>
</evidence>
<evidence type="ECO:0000256" key="6">
    <source>
        <dbReference type="ARBA" id="ARBA00038273"/>
    </source>
</evidence>
<evidence type="ECO:0000256" key="3">
    <source>
        <dbReference type="ARBA" id="ARBA00022946"/>
    </source>
</evidence>
<organism evidence="7 8">
    <name type="scientific">Elsinoe australis</name>
    <dbReference type="NCBI Taxonomy" id="40998"/>
    <lineage>
        <taxon>Eukaryota</taxon>
        <taxon>Fungi</taxon>
        <taxon>Dikarya</taxon>
        <taxon>Ascomycota</taxon>
        <taxon>Pezizomycotina</taxon>
        <taxon>Dothideomycetes</taxon>
        <taxon>Dothideomycetidae</taxon>
        <taxon>Myriangiales</taxon>
        <taxon>Elsinoaceae</taxon>
        <taxon>Elsinoe</taxon>
    </lineage>
</organism>
<evidence type="ECO:0000256" key="5">
    <source>
        <dbReference type="ARBA" id="ARBA00023136"/>
    </source>
</evidence>
<protein>
    <submittedName>
        <fullName evidence="7">NADH dehydrogenase (Ubiquinone) complex I, assembly factor 6</fullName>
    </submittedName>
</protein>
<keyword evidence="4" id="KW-0496">Mitochondrion</keyword>
<dbReference type="EMBL" id="NHZQ01000331">
    <property type="protein sequence ID" value="PSK43010.1"/>
    <property type="molecule type" value="Genomic_DNA"/>
</dbReference>
<dbReference type="STRING" id="40998.A0A2P7Z466"/>
<proteinExistence type="inferred from homology"/>
<gene>
    <name evidence="7" type="ORF">B9Z65_6964</name>
</gene>
<evidence type="ECO:0000256" key="2">
    <source>
        <dbReference type="ARBA" id="ARBA00022792"/>
    </source>
</evidence>
<dbReference type="SUPFAM" id="SSF48576">
    <property type="entry name" value="Terpenoid synthases"/>
    <property type="match status" value="1"/>
</dbReference>
<sequence length="386" mass="43086">MRAFRLQSCSGLKDTQITSVIRSNRGVRLYSQYDPTASSKVSAEEVRSARNFCLENLMKYDTPSFLARSYIPAPARDAFIAIRAFNLDVARTADTTSTPTVGAMRLQFQRDAIAKTLAGSPPKQPVFILLGKAVEDLHRRTNGKSNFSKNWLNRVVNTREQYLGNPPYPNLTALESYAENTYSTLMYLTLQALPMASVSADHLASHIGKATGITTVLKGLPVVAFPGEQRHHSNQASMAGNVGSTRQGAVLLPLDIMAEYGVREEDVIRQGSEAAGLRDAVFAVATRANDHLITAREMLKNLRAGQDAGHAFEHQDEEEHAHLPSSKLTPAQEIDRAFGVFMPAIHTSLWLERLEKHDFDIFNPKLRMTDWKLPWKTWWAHNRKSI</sequence>
<evidence type="ECO:0000313" key="8">
    <source>
        <dbReference type="Proteomes" id="UP000243723"/>
    </source>
</evidence>
<keyword evidence="5" id="KW-0472">Membrane</keyword>
<evidence type="ECO:0000256" key="1">
    <source>
        <dbReference type="ARBA" id="ARBA00004273"/>
    </source>
</evidence>
<keyword evidence="8" id="KW-1185">Reference proteome</keyword>
<name>A0A2P7Z466_9PEZI</name>
<reference evidence="7 8" key="1">
    <citation type="submission" date="2017-05" db="EMBL/GenBank/DDBJ databases">
        <title>Draft genome sequence of Elsinoe australis.</title>
        <authorList>
            <person name="Cheng Q."/>
        </authorList>
    </citation>
    <scope>NUCLEOTIDE SEQUENCE [LARGE SCALE GENOMIC DNA]</scope>
    <source>
        <strain evidence="7 8">NL1</strain>
    </source>
</reference>
<dbReference type="Pfam" id="PF00494">
    <property type="entry name" value="SQS_PSY"/>
    <property type="match status" value="1"/>
</dbReference>
<comment type="similarity">
    <text evidence="6">Belongs to the NDUFAF6 family.</text>
</comment>
<dbReference type="AlphaFoldDB" id="A0A2P7Z466"/>
<dbReference type="Gene3D" id="1.10.600.10">
    <property type="entry name" value="Farnesyl Diphosphate Synthase"/>
    <property type="match status" value="1"/>
</dbReference>
<dbReference type="GO" id="GO:0005743">
    <property type="term" value="C:mitochondrial inner membrane"/>
    <property type="evidence" value="ECO:0007669"/>
    <property type="project" value="UniProtKB-SubCell"/>
</dbReference>
<dbReference type="PANTHER" id="PTHR21181:SF13">
    <property type="entry name" value="NADH DEHYDROGENASE (UBIQUINONE) COMPLEX I, ASSEMBLY FACTOR 6"/>
    <property type="match status" value="1"/>
</dbReference>
<keyword evidence="7" id="KW-0830">Ubiquinone</keyword>
<dbReference type="GO" id="GO:0032981">
    <property type="term" value="P:mitochondrial respiratory chain complex I assembly"/>
    <property type="evidence" value="ECO:0007669"/>
    <property type="project" value="TreeGrafter"/>
</dbReference>
<dbReference type="OrthoDB" id="270318at2759"/>
<dbReference type="Proteomes" id="UP000243723">
    <property type="component" value="Unassembled WGS sequence"/>
</dbReference>
<keyword evidence="3" id="KW-0809">Transit peptide</keyword>
<dbReference type="InterPro" id="IPR002060">
    <property type="entry name" value="Squ/phyt_synthse"/>
</dbReference>
<dbReference type="PANTHER" id="PTHR21181">
    <property type="match status" value="1"/>
</dbReference>
<comment type="caution">
    <text evidence="7">The sequence shown here is derived from an EMBL/GenBank/DDBJ whole genome shotgun (WGS) entry which is preliminary data.</text>
</comment>
<keyword evidence="2" id="KW-0999">Mitochondrion inner membrane</keyword>